<feature type="coiled-coil region" evidence="13">
    <location>
        <begin position="117"/>
        <end position="155"/>
    </location>
</feature>
<evidence type="ECO:0000256" key="2">
    <source>
        <dbReference type="ARBA" id="ARBA00004141"/>
    </source>
</evidence>
<dbReference type="SMART" id="SM00091">
    <property type="entry name" value="PAS"/>
    <property type="match status" value="1"/>
</dbReference>
<feature type="domain" description="Histidine kinase" evidence="14">
    <location>
        <begin position="179"/>
        <end position="390"/>
    </location>
</feature>
<evidence type="ECO:0000259" key="15">
    <source>
        <dbReference type="PROSITE" id="PS50112"/>
    </source>
</evidence>
<dbReference type="PANTHER" id="PTHR42878">
    <property type="entry name" value="TWO-COMPONENT HISTIDINE KINASE"/>
    <property type="match status" value="1"/>
</dbReference>
<evidence type="ECO:0000256" key="6">
    <source>
        <dbReference type="ARBA" id="ARBA00022692"/>
    </source>
</evidence>
<evidence type="ECO:0000256" key="11">
    <source>
        <dbReference type="ARBA" id="ARBA00023012"/>
    </source>
</evidence>
<comment type="caution">
    <text evidence="16">The sequence shown here is derived from an EMBL/GenBank/DDBJ whole genome shotgun (WGS) entry which is preliminary data.</text>
</comment>
<dbReference type="CDD" id="cd00082">
    <property type="entry name" value="HisKA"/>
    <property type="match status" value="1"/>
</dbReference>
<keyword evidence="4" id="KW-0597">Phosphoprotein</keyword>
<dbReference type="SUPFAM" id="SSF55874">
    <property type="entry name" value="ATPase domain of HSP90 chaperone/DNA topoisomerase II/histidine kinase"/>
    <property type="match status" value="1"/>
</dbReference>
<dbReference type="CDD" id="cd00075">
    <property type="entry name" value="HATPase"/>
    <property type="match status" value="1"/>
</dbReference>
<dbReference type="Gene3D" id="1.10.287.130">
    <property type="match status" value="1"/>
</dbReference>
<dbReference type="Pfam" id="PF02518">
    <property type="entry name" value="HATPase_c"/>
    <property type="match status" value="1"/>
</dbReference>
<keyword evidence="6" id="KW-0812">Transmembrane</keyword>
<name>A0ABV2HEE5_9HYPH</name>
<keyword evidence="9" id="KW-0067">ATP-binding</keyword>
<evidence type="ECO:0000313" key="16">
    <source>
        <dbReference type="EMBL" id="MET3588906.1"/>
    </source>
</evidence>
<evidence type="ECO:0000256" key="3">
    <source>
        <dbReference type="ARBA" id="ARBA00012438"/>
    </source>
</evidence>
<keyword evidence="12" id="KW-0472">Membrane</keyword>
<evidence type="ECO:0000256" key="1">
    <source>
        <dbReference type="ARBA" id="ARBA00000085"/>
    </source>
</evidence>
<dbReference type="InterPro" id="IPR036890">
    <property type="entry name" value="HATPase_C_sf"/>
</dbReference>
<dbReference type="InterPro" id="IPR035965">
    <property type="entry name" value="PAS-like_dom_sf"/>
</dbReference>
<evidence type="ECO:0000256" key="13">
    <source>
        <dbReference type="SAM" id="Coils"/>
    </source>
</evidence>
<dbReference type="SMART" id="SM00388">
    <property type="entry name" value="HisKA"/>
    <property type="match status" value="1"/>
</dbReference>
<evidence type="ECO:0000256" key="10">
    <source>
        <dbReference type="ARBA" id="ARBA00022989"/>
    </source>
</evidence>
<evidence type="ECO:0000256" key="7">
    <source>
        <dbReference type="ARBA" id="ARBA00022741"/>
    </source>
</evidence>
<comment type="subcellular location">
    <subcellularLocation>
        <location evidence="2">Membrane</location>
        <topology evidence="2">Multi-pass membrane protein</topology>
    </subcellularLocation>
</comment>
<keyword evidence="11" id="KW-0902">Two-component regulatory system</keyword>
<keyword evidence="17" id="KW-1185">Reference proteome</keyword>
<proteinExistence type="predicted"/>
<dbReference type="EMBL" id="JBEPLJ010000045">
    <property type="protein sequence ID" value="MET3588906.1"/>
    <property type="molecule type" value="Genomic_DNA"/>
</dbReference>
<dbReference type="SUPFAM" id="SSF55785">
    <property type="entry name" value="PYP-like sensor domain (PAS domain)"/>
    <property type="match status" value="1"/>
</dbReference>
<feature type="domain" description="PAS" evidence="15">
    <location>
        <begin position="1"/>
        <end position="52"/>
    </location>
</feature>
<dbReference type="PRINTS" id="PR00344">
    <property type="entry name" value="BCTRLSENSOR"/>
</dbReference>
<dbReference type="InterPro" id="IPR004358">
    <property type="entry name" value="Sig_transdc_His_kin-like_C"/>
</dbReference>
<organism evidence="16 17">
    <name type="scientific">Pseudorhizobium tarimense</name>
    <dbReference type="NCBI Taxonomy" id="1079109"/>
    <lineage>
        <taxon>Bacteria</taxon>
        <taxon>Pseudomonadati</taxon>
        <taxon>Pseudomonadota</taxon>
        <taxon>Alphaproteobacteria</taxon>
        <taxon>Hyphomicrobiales</taxon>
        <taxon>Rhizobiaceae</taxon>
        <taxon>Rhizobium/Agrobacterium group</taxon>
        <taxon>Pseudorhizobium</taxon>
    </lineage>
</organism>
<dbReference type="PROSITE" id="PS50112">
    <property type="entry name" value="PAS"/>
    <property type="match status" value="1"/>
</dbReference>
<evidence type="ECO:0000256" key="12">
    <source>
        <dbReference type="ARBA" id="ARBA00023136"/>
    </source>
</evidence>
<keyword evidence="10" id="KW-1133">Transmembrane helix</keyword>
<dbReference type="Proteomes" id="UP001549031">
    <property type="component" value="Unassembled WGS sequence"/>
</dbReference>
<dbReference type="InterPro" id="IPR050351">
    <property type="entry name" value="BphY/WalK/GraS-like"/>
</dbReference>
<evidence type="ECO:0000256" key="9">
    <source>
        <dbReference type="ARBA" id="ARBA00022840"/>
    </source>
</evidence>
<dbReference type="GO" id="GO:0016787">
    <property type="term" value="F:hydrolase activity"/>
    <property type="evidence" value="ECO:0007669"/>
    <property type="project" value="UniProtKB-KW"/>
</dbReference>
<dbReference type="InterPro" id="IPR000014">
    <property type="entry name" value="PAS"/>
</dbReference>
<keyword evidence="8" id="KW-0418">Kinase</keyword>
<evidence type="ECO:0000313" key="17">
    <source>
        <dbReference type="Proteomes" id="UP001549031"/>
    </source>
</evidence>
<dbReference type="RefSeq" id="WP_247246525.1">
    <property type="nucleotide sequence ID" value="NZ_JALJRA010000047.1"/>
</dbReference>
<dbReference type="PROSITE" id="PS50109">
    <property type="entry name" value="HIS_KIN"/>
    <property type="match status" value="1"/>
</dbReference>
<protein>
    <recommendedName>
        <fullName evidence="3">histidine kinase</fullName>
        <ecNumber evidence="3">2.7.13.3</ecNumber>
    </recommendedName>
</protein>
<evidence type="ECO:0000256" key="5">
    <source>
        <dbReference type="ARBA" id="ARBA00022679"/>
    </source>
</evidence>
<evidence type="ECO:0000256" key="4">
    <source>
        <dbReference type="ARBA" id="ARBA00022553"/>
    </source>
</evidence>
<keyword evidence="7" id="KW-0547">Nucleotide-binding</keyword>
<dbReference type="SUPFAM" id="SSF47384">
    <property type="entry name" value="Homodimeric domain of signal transducing histidine kinase"/>
    <property type="match status" value="1"/>
</dbReference>
<gene>
    <name evidence="16" type="ORF">ABID21_005047</name>
</gene>
<dbReference type="Pfam" id="PF00512">
    <property type="entry name" value="HisKA"/>
    <property type="match status" value="1"/>
</dbReference>
<dbReference type="InterPro" id="IPR036097">
    <property type="entry name" value="HisK_dim/P_sf"/>
</dbReference>
<dbReference type="Gene3D" id="3.30.565.10">
    <property type="entry name" value="Histidine kinase-like ATPase, C-terminal domain"/>
    <property type="match status" value="1"/>
</dbReference>
<reference evidence="16 17" key="1">
    <citation type="submission" date="2024-06" db="EMBL/GenBank/DDBJ databases">
        <title>Genomic Encyclopedia of Type Strains, Phase IV (KMG-IV): sequencing the most valuable type-strain genomes for metagenomic binning, comparative biology and taxonomic classification.</title>
        <authorList>
            <person name="Goeker M."/>
        </authorList>
    </citation>
    <scope>NUCLEOTIDE SEQUENCE [LARGE SCALE GENOMIC DNA]</scope>
    <source>
        <strain evidence="16 17">DSM 105042</strain>
    </source>
</reference>
<dbReference type="Gene3D" id="3.30.450.20">
    <property type="entry name" value="PAS domain"/>
    <property type="match status" value="1"/>
</dbReference>
<dbReference type="InterPro" id="IPR003594">
    <property type="entry name" value="HATPase_dom"/>
</dbReference>
<evidence type="ECO:0000256" key="8">
    <source>
        <dbReference type="ARBA" id="ARBA00022777"/>
    </source>
</evidence>
<sequence length="390" mass="43055">MEDLEDLYENAPCGYLSLAADGVIVKANRTLAGWLGTQSFELLGKRFYDLLNVPGKIFYETHFAPLLRMQGYFNEVALDLVGPDGRRLPVLANAAERRTSEGGVQFTRITLFQAADRRRYERELVDAKNTADRARKELEELNKSLEERIAAGVAERLQLEQGLLAEKEVARLREQFVAILGHDLRNPLASIVGGLNILSREPQSDKARRVLTMMSQSTERMSGLIQDMLDLARCRAGQGIAIVPKPTDLRAVLEQVVEELRAAHPGRDIQSSLQIEGPVPCDGGRIAQLVSNLLGNALTHGAPDRPVKVTATTDFNEVVITVANEGEPIPDHVKDHLFEPFFRATSSGEKQGLGLGLFISYEIARSHGGNLQVRSDQKETQFCFTMPIGG</sequence>
<keyword evidence="5" id="KW-0808">Transferase</keyword>
<comment type="catalytic activity">
    <reaction evidence="1">
        <text>ATP + protein L-histidine = ADP + protein N-phospho-L-histidine.</text>
        <dbReference type="EC" id="2.7.13.3"/>
    </reaction>
</comment>
<dbReference type="EC" id="2.7.13.3" evidence="3"/>
<evidence type="ECO:0000259" key="14">
    <source>
        <dbReference type="PROSITE" id="PS50109"/>
    </source>
</evidence>
<accession>A0ABV2HEE5</accession>
<dbReference type="InterPro" id="IPR003661">
    <property type="entry name" value="HisK_dim/P_dom"/>
</dbReference>
<dbReference type="PANTHER" id="PTHR42878:SF7">
    <property type="entry name" value="SENSOR HISTIDINE KINASE GLRK"/>
    <property type="match status" value="1"/>
</dbReference>
<dbReference type="Pfam" id="PF13426">
    <property type="entry name" value="PAS_9"/>
    <property type="match status" value="1"/>
</dbReference>
<keyword evidence="13" id="KW-0175">Coiled coil</keyword>
<dbReference type="InterPro" id="IPR005467">
    <property type="entry name" value="His_kinase_dom"/>
</dbReference>
<dbReference type="SMART" id="SM00387">
    <property type="entry name" value="HATPase_c"/>
    <property type="match status" value="1"/>
</dbReference>
<keyword evidence="16" id="KW-0378">Hydrolase</keyword>
<dbReference type="CDD" id="cd00130">
    <property type="entry name" value="PAS"/>
    <property type="match status" value="1"/>
</dbReference>